<organism evidence="2">
    <name type="scientific">Arundo donax</name>
    <name type="common">Giant reed</name>
    <name type="synonym">Donax arundinaceus</name>
    <dbReference type="NCBI Taxonomy" id="35708"/>
    <lineage>
        <taxon>Eukaryota</taxon>
        <taxon>Viridiplantae</taxon>
        <taxon>Streptophyta</taxon>
        <taxon>Embryophyta</taxon>
        <taxon>Tracheophyta</taxon>
        <taxon>Spermatophyta</taxon>
        <taxon>Magnoliopsida</taxon>
        <taxon>Liliopsida</taxon>
        <taxon>Poales</taxon>
        <taxon>Poaceae</taxon>
        <taxon>PACMAD clade</taxon>
        <taxon>Arundinoideae</taxon>
        <taxon>Arundineae</taxon>
        <taxon>Arundo</taxon>
    </lineage>
</organism>
<accession>A0A0A9EM39</accession>
<keyword evidence="1" id="KW-0732">Signal</keyword>
<sequence>MSLLLCCLKPIYFILLAVHNTNITSFTMKCVQVCSKIR</sequence>
<reference evidence="2" key="1">
    <citation type="submission" date="2014-09" db="EMBL/GenBank/DDBJ databases">
        <authorList>
            <person name="Magalhaes I.L.F."/>
            <person name="Oliveira U."/>
            <person name="Santos F.R."/>
            <person name="Vidigal T.H.D.A."/>
            <person name="Brescovit A.D."/>
            <person name="Santos A.J."/>
        </authorList>
    </citation>
    <scope>NUCLEOTIDE SEQUENCE</scope>
    <source>
        <tissue evidence="2">Shoot tissue taken approximately 20 cm above the soil surface</tissue>
    </source>
</reference>
<feature type="chain" id="PRO_5005168960" evidence="1">
    <location>
        <begin position="17"/>
        <end position="38"/>
    </location>
</feature>
<evidence type="ECO:0000256" key="1">
    <source>
        <dbReference type="SAM" id="SignalP"/>
    </source>
</evidence>
<name>A0A0A9EM39_ARUDO</name>
<dbReference type="EMBL" id="GBRH01198960">
    <property type="protein sequence ID" value="JAD98935.1"/>
    <property type="molecule type" value="Transcribed_RNA"/>
</dbReference>
<protein>
    <submittedName>
        <fullName evidence="2">Uncharacterized protein</fullName>
    </submittedName>
</protein>
<evidence type="ECO:0000313" key="2">
    <source>
        <dbReference type="EMBL" id="JAD98935.1"/>
    </source>
</evidence>
<proteinExistence type="predicted"/>
<feature type="signal peptide" evidence="1">
    <location>
        <begin position="1"/>
        <end position="16"/>
    </location>
</feature>
<reference evidence="2" key="2">
    <citation type="journal article" date="2015" name="Data Brief">
        <title>Shoot transcriptome of the giant reed, Arundo donax.</title>
        <authorList>
            <person name="Barrero R.A."/>
            <person name="Guerrero F.D."/>
            <person name="Moolhuijzen P."/>
            <person name="Goolsby J.A."/>
            <person name="Tidwell J."/>
            <person name="Bellgard S.E."/>
            <person name="Bellgard M.I."/>
        </authorList>
    </citation>
    <scope>NUCLEOTIDE SEQUENCE</scope>
    <source>
        <tissue evidence="2">Shoot tissue taken approximately 20 cm above the soil surface</tissue>
    </source>
</reference>
<dbReference type="AlphaFoldDB" id="A0A0A9EM39"/>